<protein>
    <submittedName>
        <fullName evidence="3">Protoporphyrinogen oxidase</fullName>
    </submittedName>
</protein>
<dbReference type="HOGENOM" id="CLU_009629_1_0_1"/>
<name>J3PFG1_GAET3</name>
<dbReference type="InterPro" id="IPR050464">
    <property type="entry name" value="Zeta_carotene_desat/Oxidored"/>
</dbReference>
<dbReference type="Gene3D" id="3.50.50.60">
    <property type="entry name" value="FAD/NAD(P)-binding domain"/>
    <property type="match status" value="1"/>
</dbReference>
<dbReference type="InterPro" id="IPR036188">
    <property type="entry name" value="FAD/NAD-bd_sf"/>
</dbReference>
<reference evidence="3" key="2">
    <citation type="submission" date="2010-07" db="EMBL/GenBank/DDBJ databases">
        <authorList>
            <consortium name="The Broad Institute Genome Sequencing Platform"/>
            <consortium name="Broad Institute Genome Sequencing Center for Infectious Disease"/>
            <person name="Ma L.-J."/>
            <person name="Dead R."/>
            <person name="Young S."/>
            <person name="Zeng Q."/>
            <person name="Koehrsen M."/>
            <person name="Alvarado L."/>
            <person name="Berlin A."/>
            <person name="Chapman S.B."/>
            <person name="Chen Z."/>
            <person name="Freedman E."/>
            <person name="Gellesch M."/>
            <person name="Goldberg J."/>
            <person name="Griggs A."/>
            <person name="Gujja S."/>
            <person name="Heilman E.R."/>
            <person name="Heiman D."/>
            <person name="Hepburn T."/>
            <person name="Howarth C."/>
            <person name="Jen D."/>
            <person name="Larson L."/>
            <person name="Mehta T."/>
            <person name="Neiman D."/>
            <person name="Pearson M."/>
            <person name="Roberts A."/>
            <person name="Saif S."/>
            <person name="Shea T."/>
            <person name="Shenoy N."/>
            <person name="Sisk P."/>
            <person name="Stolte C."/>
            <person name="Sykes S."/>
            <person name="Walk T."/>
            <person name="White J."/>
            <person name="Yandava C."/>
            <person name="Haas B."/>
            <person name="Nusbaum C."/>
            <person name="Birren B."/>
        </authorList>
    </citation>
    <scope>NUCLEOTIDE SEQUENCE</scope>
    <source>
        <strain evidence="3">R3-111a-1</strain>
    </source>
</reference>
<dbReference type="AlphaFoldDB" id="J3PFG1"/>
<dbReference type="eggNOG" id="KOG1276">
    <property type="taxonomic scope" value="Eukaryota"/>
</dbReference>
<dbReference type="Proteomes" id="UP000006039">
    <property type="component" value="Unassembled WGS sequence"/>
</dbReference>
<feature type="compositionally biased region" description="Low complexity" evidence="1">
    <location>
        <begin position="67"/>
        <end position="77"/>
    </location>
</feature>
<proteinExistence type="predicted"/>
<dbReference type="SUPFAM" id="SSF51905">
    <property type="entry name" value="FAD/NAD(P)-binding domain"/>
    <property type="match status" value="1"/>
</dbReference>
<evidence type="ECO:0000313" key="4">
    <source>
        <dbReference type="EnsemblFungi" id="EJT70063"/>
    </source>
</evidence>
<feature type="domain" description="Amine oxidase" evidence="2">
    <location>
        <begin position="87"/>
        <end position="480"/>
    </location>
</feature>
<dbReference type="EMBL" id="GL385402">
    <property type="protein sequence ID" value="EJT70063.1"/>
    <property type="molecule type" value="Genomic_DNA"/>
</dbReference>
<dbReference type="RefSeq" id="XP_009228397.1">
    <property type="nucleotide sequence ID" value="XM_009230133.1"/>
</dbReference>
<reference evidence="4" key="5">
    <citation type="submission" date="2018-04" db="UniProtKB">
        <authorList>
            <consortium name="EnsemblFungi"/>
        </authorList>
    </citation>
    <scope>IDENTIFICATION</scope>
    <source>
        <strain evidence="4">R3-111a-1</strain>
    </source>
</reference>
<sequence>MLVSIGRRASARRCLQQRSSPWRGLRPWAVPASLASSAAGWPAITRAYSSRTSSSSSSRSGAHNGTRSSSSPRPQRPATIAVLGGGLTGLTTAFYLTKFLPSARITLYEASDRLGGWVDSHTMDLRRTLPDGRPARVVCEYGPRLVSPTGKNFADTLVYAELLHHLDLRRMMWTLDKNRVGLTPDHNVFEDIIGRRYIYYPDHLVEVTGLPKLMWRFHPLASLGVLLRYLCGMARKLVTEPMFDGAGRALAAWISPKGRKLMRERGAKARHKLVEVLAATPDESIGDFFARMLGGRKLVDNVLAAMVHGIYGGDPWRLSVQSSIFMTTVIRRAAGLRASFGLQSKANTALTEEIYLDLTNKGDAIRALFSDGIVSFDRVAANGFKNGFSTFTNAMADALRANPNVEIRLNEPVTSLTYVQAGQESSVRVKTNKNSQSFNKVISTIYAKTLADITDGRLPALADTEAVTMQVVNLYYPDPGLNHPHRGFGYLVPPTADVEPGVLGVIFDSDREGAITAAIARRHLEWRARHGDPDLTVPQLPHPSGDTIPGTKLTVMLRLDEQTGPRTDDEACRLAHAVVCRHLSLPHKYSSRDRTFASVKTARDCIPQHRVGHRARLAAAHAQLLAAYGGRLAVAGPSYTAPGLLPAMRAARDVAAEVAGCGYETAYARRMALDPGAHLTLQFDRDPDFDPVREVVGVGDTGLARFRDDKTWASDFFPFSRRVIRYPGFDNKPPRYARWDHKHE</sequence>
<dbReference type="PANTHER" id="PTHR42923:SF3">
    <property type="entry name" value="PROTOPORPHYRINOGEN OXIDASE"/>
    <property type="match status" value="1"/>
</dbReference>
<reference evidence="4" key="4">
    <citation type="journal article" date="2015" name="G3 (Bethesda)">
        <title>Genome sequences of three phytopathogenic species of the Magnaporthaceae family of fungi.</title>
        <authorList>
            <person name="Okagaki L.H."/>
            <person name="Nunes C.C."/>
            <person name="Sailsbery J."/>
            <person name="Clay B."/>
            <person name="Brown D."/>
            <person name="John T."/>
            <person name="Oh Y."/>
            <person name="Young N."/>
            <person name="Fitzgerald M."/>
            <person name="Haas B.J."/>
            <person name="Zeng Q."/>
            <person name="Young S."/>
            <person name="Adiconis X."/>
            <person name="Fan L."/>
            <person name="Levin J.Z."/>
            <person name="Mitchell T.K."/>
            <person name="Okubara P.A."/>
            <person name="Farman M.L."/>
            <person name="Kohn L.M."/>
            <person name="Birren B."/>
            <person name="Ma L.-J."/>
            <person name="Dean R.A."/>
        </authorList>
    </citation>
    <scope>NUCLEOTIDE SEQUENCE</scope>
    <source>
        <strain evidence="4">R3-111a-1</strain>
    </source>
</reference>
<reference evidence="5" key="1">
    <citation type="submission" date="2010-07" db="EMBL/GenBank/DDBJ databases">
        <title>The genome sequence of Gaeumannomyces graminis var. tritici strain R3-111a-1.</title>
        <authorList>
            <consortium name="The Broad Institute Genome Sequencing Platform"/>
            <person name="Ma L.-J."/>
            <person name="Dead R."/>
            <person name="Young S."/>
            <person name="Zeng Q."/>
            <person name="Koehrsen M."/>
            <person name="Alvarado L."/>
            <person name="Berlin A."/>
            <person name="Chapman S.B."/>
            <person name="Chen Z."/>
            <person name="Freedman E."/>
            <person name="Gellesch M."/>
            <person name="Goldberg J."/>
            <person name="Griggs A."/>
            <person name="Gujja S."/>
            <person name="Heilman E.R."/>
            <person name="Heiman D."/>
            <person name="Hepburn T."/>
            <person name="Howarth C."/>
            <person name="Jen D."/>
            <person name="Larson L."/>
            <person name="Mehta T."/>
            <person name="Neiman D."/>
            <person name="Pearson M."/>
            <person name="Roberts A."/>
            <person name="Saif S."/>
            <person name="Shea T."/>
            <person name="Shenoy N."/>
            <person name="Sisk P."/>
            <person name="Stolte C."/>
            <person name="Sykes S."/>
            <person name="Walk T."/>
            <person name="White J."/>
            <person name="Yandava C."/>
            <person name="Haas B."/>
            <person name="Nusbaum C."/>
            <person name="Birren B."/>
        </authorList>
    </citation>
    <scope>NUCLEOTIDE SEQUENCE [LARGE SCALE GENOMIC DNA]</scope>
    <source>
        <strain evidence="5">R3-111a-1</strain>
    </source>
</reference>
<dbReference type="InterPro" id="IPR002937">
    <property type="entry name" value="Amino_oxidase"/>
</dbReference>
<evidence type="ECO:0000256" key="1">
    <source>
        <dbReference type="SAM" id="MobiDB-lite"/>
    </source>
</evidence>
<reference evidence="3" key="3">
    <citation type="submission" date="2010-09" db="EMBL/GenBank/DDBJ databases">
        <title>Annotation of Gaeumannomyces graminis var. tritici R3-111a-1.</title>
        <authorList>
            <consortium name="The Broad Institute Genome Sequencing Platform"/>
            <person name="Ma L.-J."/>
            <person name="Dead R."/>
            <person name="Young S.K."/>
            <person name="Zeng Q."/>
            <person name="Gargeya S."/>
            <person name="Fitzgerald M."/>
            <person name="Haas B."/>
            <person name="Abouelleil A."/>
            <person name="Alvarado L."/>
            <person name="Arachchi H.M."/>
            <person name="Berlin A."/>
            <person name="Brown A."/>
            <person name="Chapman S.B."/>
            <person name="Chen Z."/>
            <person name="Dunbar C."/>
            <person name="Freedman E."/>
            <person name="Gearin G."/>
            <person name="Gellesch M."/>
            <person name="Goldberg J."/>
            <person name="Griggs A."/>
            <person name="Gujja S."/>
            <person name="Heiman D."/>
            <person name="Howarth C."/>
            <person name="Larson L."/>
            <person name="Lui A."/>
            <person name="MacDonald P.J.P."/>
            <person name="Mehta T."/>
            <person name="Montmayeur A."/>
            <person name="Murphy C."/>
            <person name="Neiman D."/>
            <person name="Pearson M."/>
            <person name="Priest M."/>
            <person name="Roberts A."/>
            <person name="Saif S."/>
            <person name="Shea T."/>
            <person name="Shenoy N."/>
            <person name="Sisk P."/>
            <person name="Stolte C."/>
            <person name="Sykes S."/>
            <person name="Yandava C."/>
            <person name="Wortman J."/>
            <person name="Nusbaum C."/>
            <person name="Birren B."/>
        </authorList>
    </citation>
    <scope>NUCLEOTIDE SEQUENCE</scope>
    <source>
        <strain evidence="3">R3-111a-1</strain>
    </source>
</reference>
<dbReference type="PANTHER" id="PTHR42923">
    <property type="entry name" value="PROTOPORPHYRINOGEN OXIDASE"/>
    <property type="match status" value="1"/>
</dbReference>
<feature type="region of interest" description="Disordered" evidence="1">
    <location>
        <begin position="50"/>
        <end position="79"/>
    </location>
</feature>
<feature type="compositionally biased region" description="Low complexity" evidence="1">
    <location>
        <begin position="50"/>
        <end position="60"/>
    </location>
</feature>
<keyword evidence="5" id="KW-1185">Reference proteome</keyword>
<accession>J3PFG1</accession>
<dbReference type="STRING" id="644352.J3PFG1"/>
<dbReference type="SUPFAM" id="SSF54373">
    <property type="entry name" value="FAD-linked reductases, C-terminal domain"/>
    <property type="match status" value="1"/>
</dbReference>
<dbReference type="VEuPathDB" id="FungiDB:GGTG_12236"/>
<dbReference type="GeneID" id="20352694"/>
<dbReference type="OrthoDB" id="438553at2759"/>
<evidence type="ECO:0000313" key="3">
    <source>
        <dbReference type="EMBL" id="EJT70063.1"/>
    </source>
</evidence>
<dbReference type="GO" id="GO:0004729">
    <property type="term" value="F:oxygen-dependent protoporphyrinogen oxidase activity"/>
    <property type="evidence" value="ECO:0007669"/>
    <property type="project" value="TreeGrafter"/>
</dbReference>
<dbReference type="GO" id="GO:0005743">
    <property type="term" value="C:mitochondrial inner membrane"/>
    <property type="evidence" value="ECO:0007669"/>
    <property type="project" value="TreeGrafter"/>
</dbReference>
<evidence type="ECO:0000259" key="2">
    <source>
        <dbReference type="Pfam" id="PF01593"/>
    </source>
</evidence>
<dbReference type="Pfam" id="PF01593">
    <property type="entry name" value="Amino_oxidase"/>
    <property type="match status" value="1"/>
</dbReference>
<evidence type="ECO:0000313" key="5">
    <source>
        <dbReference type="Proteomes" id="UP000006039"/>
    </source>
</evidence>
<dbReference type="EnsemblFungi" id="EJT70063">
    <property type="protein sequence ID" value="EJT70063"/>
    <property type="gene ID" value="GGTG_12236"/>
</dbReference>
<gene>
    <name evidence="4" type="primary">20352694</name>
    <name evidence="3" type="ORF">GGTG_12236</name>
</gene>
<dbReference type="FunCoup" id="J3PFG1">
    <property type="interactions" value="485"/>
</dbReference>
<organism evidence="3">
    <name type="scientific">Gaeumannomyces tritici (strain R3-111a-1)</name>
    <name type="common">Wheat and barley take-all root rot fungus</name>
    <name type="synonym">Gaeumannomyces graminis var. tritici</name>
    <dbReference type="NCBI Taxonomy" id="644352"/>
    <lineage>
        <taxon>Eukaryota</taxon>
        <taxon>Fungi</taxon>
        <taxon>Dikarya</taxon>
        <taxon>Ascomycota</taxon>
        <taxon>Pezizomycotina</taxon>
        <taxon>Sordariomycetes</taxon>
        <taxon>Sordariomycetidae</taxon>
        <taxon>Magnaporthales</taxon>
        <taxon>Magnaporthaceae</taxon>
        <taxon>Gaeumannomyces</taxon>
    </lineage>
</organism>